<organism evidence="2 3">
    <name type="scientific">Paenarthrobacter nitroguajacolicus</name>
    <name type="common">Arthrobacter nitroguajacolicus</name>
    <dbReference type="NCBI Taxonomy" id="211146"/>
    <lineage>
        <taxon>Bacteria</taxon>
        <taxon>Bacillati</taxon>
        <taxon>Actinomycetota</taxon>
        <taxon>Actinomycetes</taxon>
        <taxon>Micrococcales</taxon>
        <taxon>Micrococcaceae</taxon>
        <taxon>Paenarthrobacter</taxon>
    </lineage>
</organism>
<name>A0A558GXI5_PAENT</name>
<dbReference type="OrthoDB" id="3624790at2"/>
<dbReference type="AlphaFoldDB" id="A0A558GXI5"/>
<sequence length="251" mass="27298">MASDPKYAPGQIVKGRTICGAKNKQEKPCGLSPAEGATRCGRHGGNSPQARKAAERRVAEAQAQKELERGVRTLGLPIDIDPGKALLDEIHWTAGHVAWLREKVQDLDTVDKLTRGTEDRTTWNKDGDSEFHEGSDESGNPNAHSLVWGQTEYRDKTGGEDAGQTVVEQAGINIWYQLYFKERDHLAKVCALALKAGIEERKVKLAESQGALVAEAIRRILAALNLSPAQQALVPEIVPQQLRLLAGGNAL</sequence>
<reference evidence="2 3" key="1">
    <citation type="submission" date="2019-07" db="EMBL/GenBank/DDBJ databases">
        <title>Diversity of Bacteria from Kongsfjorden, Arctic.</title>
        <authorList>
            <person name="Yu Y."/>
        </authorList>
    </citation>
    <scope>NUCLEOTIDE SEQUENCE [LARGE SCALE GENOMIC DNA]</scope>
    <source>
        <strain evidence="2 3">SM1928</strain>
    </source>
</reference>
<feature type="region of interest" description="Disordered" evidence="1">
    <location>
        <begin position="118"/>
        <end position="145"/>
    </location>
</feature>
<proteinExistence type="predicted"/>
<evidence type="ECO:0000313" key="3">
    <source>
        <dbReference type="Proteomes" id="UP000316500"/>
    </source>
</evidence>
<comment type="caution">
    <text evidence="2">The sequence shown here is derived from an EMBL/GenBank/DDBJ whole genome shotgun (WGS) entry which is preliminary data.</text>
</comment>
<evidence type="ECO:0000256" key="1">
    <source>
        <dbReference type="SAM" id="MobiDB-lite"/>
    </source>
</evidence>
<evidence type="ECO:0008006" key="4">
    <source>
        <dbReference type="Google" id="ProtNLM"/>
    </source>
</evidence>
<dbReference type="RefSeq" id="WP_144651384.1">
    <property type="nucleotide sequence ID" value="NZ_VNFK01000010.1"/>
</dbReference>
<gene>
    <name evidence="2" type="ORF">FQP90_13685</name>
</gene>
<feature type="compositionally biased region" description="Basic and acidic residues" evidence="1">
    <location>
        <begin position="118"/>
        <end position="135"/>
    </location>
</feature>
<accession>A0A558GXI5</accession>
<protein>
    <recommendedName>
        <fullName evidence="4">Terminase small subunit</fullName>
    </recommendedName>
</protein>
<dbReference type="Proteomes" id="UP000316500">
    <property type="component" value="Unassembled WGS sequence"/>
</dbReference>
<feature type="region of interest" description="Disordered" evidence="1">
    <location>
        <begin position="23"/>
        <end position="51"/>
    </location>
</feature>
<dbReference type="EMBL" id="VNFK01000010">
    <property type="protein sequence ID" value="TVU61587.1"/>
    <property type="molecule type" value="Genomic_DNA"/>
</dbReference>
<evidence type="ECO:0000313" key="2">
    <source>
        <dbReference type="EMBL" id="TVU61587.1"/>
    </source>
</evidence>